<name>A0AAE1DJ62_9GAST</name>
<evidence type="ECO:0000313" key="2">
    <source>
        <dbReference type="Proteomes" id="UP001283361"/>
    </source>
</evidence>
<organism evidence="1 2">
    <name type="scientific">Elysia crispata</name>
    <name type="common">lettuce slug</name>
    <dbReference type="NCBI Taxonomy" id="231223"/>
    <lineage>
        <taxon>Eukaryota</taxon>
        <taxon>Metazoa</taxon>
        <taxon>Spiralia</taxon>
        <taxon>Lophotrochozoa</taxon>
        <taxon>Mollusca</taxon>
        <taxon>Gastropoda</taxon>
        <taxon>Heterobranchia</taxon>
        <taxon>Euthyneura</taxon>
        <taxon>Panpulmonata</taxon>
        <taxon>Sacoglossa</taxon>
        <taxon>Placobranchoidea</taxon>
        <taxon>Plakobranchidae</taxon>
        <taxon>Elysia</taxon>
    </lineage>
</organism>
<dbReference type="AlphaFoldDB" id="A0AAE1DJ62"/>
<reference evidence="1" key="1">
    <citation type="journal article" date="2023" name="G3 (Bethesda)">
        <title>A reference genome for the long-term kleptoplast-retaining sea slug Elysia crispata morphotype clarki.</title>
        <authorList>
            <person name="Eastman K.E."/>
            <person name="Pendleton A.L."/>
            <person name="Shaikh M.A."/>
            <person name="Suttiyut T."/>
            <person name="Ogas R."/>
            <person name="Tomko P."/>
            <person name="Gavelis G."/>
            <person name="Widhalm J.R."/>
            <person name="Wisecaver J.H."/>
        </authorList>
    </citation>
    <scope>NUCLEOTIDE SEQUENCE</scope>
    <source>
        <strain evidence="1">ECLA1</strain>
    </source>
</reference>
<protein>
    <submittedName>
        <fullName evidence="1">Uncharacterized protein</fullName>
    </submittedName>
</protein>
<comment type="caution">
    <text evidence="1">The sequence shown here is derived from an EMBL/GenBank/DDBJ whole genome shotgun (WGS) entry which is preliminary data.</text>
</comment>
<evidence type="ECO:0000313" key="1">
    <source>
        <dbReference type="EMBL" id="KAK3771343.1"/>
    </source>
</evidence>
<sequence length="88" mass="10069">MRQMDDWLHLPNLVVLLNLSRDLDLVTQINNKLHVGHRSGHSCSLHVAISKCFDLLKGIDCAHIETEHICSCRHLLSVNFRTTRTVNN</sequence>
<dbReference type="EMBL" id="JAWDGP010003752">
    <property type="protein sequence ID" value="KAK3771343.1"/>
    <property type="molecule type" value="Genomic_DNA"/>
</dbReference>
<dbReference type="Proteomes" id="UP001283361">
    <property type="component" value="Unassembled WGS sequence"/>
</dbReference>
<accession>A0AAE1DJ62</accession>
<gene>
    <name evidence="1" type="ORF">RRG08_026913</name>
</gene>
<proteinExistence type="predicted"/>
<keyword evidence="2" id="KW-1185">Reference proteome</keyword>